<reference evidence="2" key="1">
    <citation type="journal article" date="2014" name="Front. Microbiol.">
        <title>High frequency of phylogenetically diverse reductive dehalogenase-homologous genes in deep subseafloor sedimentary metagenomes.</title>
        <authorList>
            <person name="Kawai M."/>
            <person name="Futagami T."/>
            <person name="Toyoda A."/>
            <person name="Takaki Y."/>
            <person name="Nishi S."/>
            <person name="Hori S."/>
            <person name="Arai W."/>
            <person name="Tsubouchi T."/>
            <person name="Morono Y."/>
            <person name="Uchiyama I."/>
            <person name="Ito T."/>
            <person name="Fujiyama A."/>
            <person name="Inagaki F."/>
            <person name="Takami H."/>
        </authorList>
    </citation>
    <scope>NUCLEOTIDE SEQUENCE</scope>
    <source>
        <strain evidence="2">Expedition CK06-06</strain>
    </source>
</reference>
<accession>X0SXY6</accession>
<evidence type="ECO:0000256" key="1">
    <source>
        <dbReference type="SAM" id="MobiDB-lite"/>
    </source>
</evidence>
<sequence>MDKPYAQVITSSINRERGWRLTLKVLDGRRWRRFKRLCKDSFTGEFIGEQTMIKIKLGDRVRDKITGFTGIATARTEWLYGCICITIQGERLEKGVPIEPHTFDQSSLEEVKTSTGIKRDKEDPPAGPRPAVTREKDPV</sequence>
<gene>
    <name evidence="2" type="ORF">S01H1_30626</name>
</gene>
<dbReference type="EMBL" id="BARS01018857">
    <property type="protein sequence ID" value="GAF86063.1"/>
    <property type="molecule type" value="Genomic_DNA"/>
</dbReference>
<organism evidence="2">
    <name type="scientific">marine sediment metagenome</name>
    <dbReference type="NCBI Taxonomy" id="412755"/>
    <lineage>
        <taxon>unclassified sequences</taxon>
        <taxon>metagenomes</taxon>
        <taxon>ecological metagenomes</taxon>
    </lineage>
</organism>
<dbReference type="AlphaFoldDB" id="X0SXY6"/>
<feature type="compositionally biased region" description="Basic and acidic residues" evidence="1">
    <location>
        <begin position="109"/>
        <end position="124"/>
    </location>
</feature>
<comment type="caution">
    <text evidence="2">The sequence shown here is derived from an EMBL/GenBank/DDBJ whole genome shotgun (WGS) entry which is preliminary data.</text>
</comment>
<proteinExistence type="predicted"/>
<protein>
    <submittedName>
        <fullName evidence="2">Uncharacterized protein</fullName>
    </submittedName>
</protein>
<name>X0SXY6_9ZZZZ</name>
<evidence type="ECO:0000313" key="2">
    <source>
        <dbReference type="EMBL" id="GAF86063.1"/>
    </source>
</evidence>
<feature type="region of interest" description="Disordered" evidence="1">
    <location>
        <begin position="96"/>
        <end position="139"/>
    </location>
</feature>